<name>A0ACC1R284_9HYPO</name>
<dbReference type="Proteomes" id="UP001148737">
    <property type="component" value="Unassembled WGS sequence"/>
</dbReference>
<dbReference type="EMBL" id="JANAKD010000187">
    <property type="protein sequence ID" value="KAJ3496469.1"/>
    <property type="molecule type" value="Genomic_DNA"/>
</dbReference>
<reference evidence="1" key="1">
    <citation type="submission" date="2022-07" db="EMBL/GenBank/DDBJ databases">
        <title>Genome Sequence of Lecanicillium saksenae.</title>
        <authorList>
            <person name="Buettner E."/>
        </authorList>
    </citation>
    <scope>NUCLEOTIDE SEQUENCE</scope>
    <source>
        <strain evidence="1">VT-O1</strain>
    </source>
</reference>
<accession>A0ACC1R284</accession>
<organism evidence="1 2">
    <name type="scientific">Lecanicillium saksenae</name>
    <dbReference type="NCBI Taxonomy" id="468837"/>
    <lineage>
        <taxon>Eukaryota</taxon>
        <taxon>Fungi</taxon>
        <taxon>Dikarya</taxon>
        <taxon>Ascomycota</taxon>
        <taxon>Pezizomycotina</taxon>
        <taxon>Sordariomycetes</taxon>
        <taxon>Hypocreomycetidae</taxon>
        <taxon>Hypocreales</taxon>
        <taxon>Cordycipitaceae</taxon>
        <taxon>Lecanicillium</taxon>
    </lineage>
</organism>
<evidence type="ECO:0000313" key="1">
    <source>
        <dbReference type="EMBL" id="KAJ3496469.1"/>
    </source>
</evidence>
<gene>
    <name evidence="1" type="ORF">NLG97_g2640</name>
</gene>
<proteinExistence type="predicted"/>
<keyword evidence="2" id="KW-1185">Reference proteome</keyword>
<evidence type="ECO:0000313" key="2">
    <source>
        <dbReference type="Proteomes" id="UP001148737"/>
    </source>
</evidence>
<comment type="caution">
    <text evidence="1">The sequence shown here is derived from an EMBL/GenBank/DDBJ whole genome shotgun (WGS) entry which is preliminary data.</text>
</comment>
<sequence>MDSAMYTEERRIASLAVHYASLLTKSVMRSITHISKNDSSPVTVADFAVQCLLIGTLSQAFPRDSFLGEESAAALRADESLRQQVWELVSSSRAMCIAGDEPSAMIQPSSPEQMMEFIDRGGLGTGGRNGRTWIMDPIDGTATFIEGGQYAVAVALIDNGKEVLGVVGCPNLTPNLDHIHTAPVHKEGNGFMVSAVRGDGGVLVQPITTGKLPPGQFIPSQRLPSEDPLSPATSADLNFVDSKLGEDYHMKKAVQFAGLLGCTHFPGTEVWSTQIRLIIIALGKNGKNNIQIRIPPQKSGKGEEDPENYIWDYAGAHLILQEAGGLASDLDGAELDFGTGRRLSANWGLVVSSDASLRRKLLSQFREFLEL</sequence>
<protein>
    <submittedName>
        <fullName evidence="1">Uncharacterized protein</fullName>
    </submittedName>
</protein>